<dbReference type="KEGG" id="mng:MNEG_6673"/>
<dbReference type="AlphaFoldDB" id="A0A0D2JQD5"/>
<accession>A0A0D2JQD5</accession>
<reference evidence="2 3" key="1">
    <citation type="journal article" date="2013" name="BMC Genomics">
        <title>Reconstruction of the lipid metabolism for the microalga Monoraphidium neglectum from its genome sequence reveals characteristics suitable for biofuel production.</title>
        <authorList>
            <person name="Bogen C."/>
            <person name="Al-Dilaimi A."/>
            <person name="Albersmeier A."/>
            <person name="Wichmann J."/>
            <person name="Grundmann M."/>
            <person name="Rupp O."/>
            <person name="Lauersen K.J."/>
            <person name="Blifernez-Klassen O."/>
            <person name="Kalinowski J."/>
            <person name="Goesmann A."/>
            <person name="Mussgnug J.H."/>
            <person name="Kruse O."/>
        </authorList>
    </citation>
    <scope>NUCLEOTIDE SEQUENCE [LARGE SCALE GENOMIC DNA]</scope>
    <source>
        <strain evidence="2 3">SAG 48.87</strain>
    </source>
</reference>
<evidence type="ECO:0000313" key="3">
    <source>
        <dbReference type="Proteomes" id="UP000054498"/>
    </source>
</evidence>
<keyword evidence="1" id="KW-1133">Transmembrane helix</keyword>
<organism evidence="2 3">
    <name type="scientific">Monoraphidium neglectum</name>
    <dbReference type="NCBI Taxonomy" id="145388"/>
    <lineage>
        <taxon>Eukaryota</taxon>
        <taxon>Viridiplantae</taxon>
        <taxon>Chlorophyta</taxon>
        <taxon>core chlorophytes</taxon>
        <taxon>Chlorophyceae</taxon>
        <taxon>CS clade</taxon>
        <taxon>Sphaeropleales</taxon>
        <taxon>Selenastraceae</taxon>
        <taxon>Monoraphidium</taxon>
    </lineage>
</organism>
<evidence type="ECO:0000313" key="2">
    <source>
        <dbReference type="EMBL" id="KIZ01288.1"/>
    </source>
</evidence>
<gene>
    <name evidence="2" type="ORF">MNEG_6673</name>
</gene>
<dbReference type="GeneID" id="25739549"/>
<protein>
    <submittedName>
        <fullName evidence="2">Uncharacterized protein</fullName>
    </submittedName>
</protein>
<feature type="transmembrane region" description="Helical" evidence="1">
    <location>
        <begin position="44"/>
        <end position="63"/>
    </location>
</feature>
<sequence length="79" mass="8550">MASCASISVSSSYGRCSLNARAQPRVQATIRREESLLLNLWTNAAFQGGMAFVAVVVFAAFIWTAGPPPIDDRCTLPWC</sequence>
<evidence type="ECO:0000256" key="1">
    <source>
        <dbReference type="SAM" id="Phobius"/>
    </source>
</evidence>
<dbReference type="EMBL" id="KK101327">
    <property type="protein sequence ID" value="KIZ01288.1"/>
    <property type="molecule type" value="Genomic_DNA"/>
</dbReference>
<keyword evidence="1" id="KW-0472">Membrane</keyword>
<name>A0A0D2JQD5_9CHLO</name>
<dbReference type="Proteomes" id="UP000054498">
    <property type="component" value="Unassembled WGS sequence"/>
</dbReference>
<keyword evidence="3" id="KW-1185">Reference proteome</keyword>
<keyword evidence="1" id="KW-0812">Transmembrane</keyword>
<dbReference type="OrthoDB" id="547506at2759"/>
<dbReference type="RefSeq" id="XP_013900307.1">
    <property type="nucleotide sequence ID" value="XM_014044853.1"/>
</dbReference>
<proteinExistence type="predicted"/>